<keyword evidence="2" id="KW-1185">Reference proteome</keyword>
<gene>
    <name evidence="1" type="ORF">BCR34DRAFT_449133</name>
</gene>
<name>A0A1Y2A3W1_9PLEO</name>
<evidence type="ECO:0000313" key="2">
    <source>
        <dbReference type="Proteomes" id="UP000193144"/>
    </source>
</evidence>
<organism evidence="1 2">
    <name type="scientific">Clohesyomyces aquaticus</name>
    <dbReference type="NCBI Taxonomy" id="1231657"/>
    <lineage>
        <taxon>Eukaryota</taxon>
        <taxon>Fungi</taxon>
        <taxon>Dikarya</taxon>
        <taxon>Ascomycota</taxon>
        <taxon>Pezizomycotina</taxon>
        <taxon>Dothideomycetes</taxon>
        <taxon>Pleosporomycetidae</taxon>
        <taxon>Pleosporales</taxon>
        <taxon>Lindgomycetaceae</taxon>
        <taxon>Clohesyomyces</taxon>
    </lineage>
</organism>
<accession>A0A1Y2A3W1</accession>
<proteinExistence type="predicted"/>
<feature type="non-terminal residue" evidence="1">
    <location>
        <position position="1"/>
    </location>
</feature>
<feature type="non-terminal residue" evidence="1">
    <location>
        <position position="168"/>
    </location>
</feature>
<protein>
    <submittedName>
        <fullName evidence="1">Uncharacterized protein</fullName>
    </submittedName>
</protein>
<comment type="caution">
    <text evidence="1">The sequence shown here is derived from an EMBL/GenBank/DDBJ whole genome shotgun (WGS) entry which is preliminary data.</text>
</comment>
<dbReference type="OrthoDB" id="4757738at2759"/>
<evidence type="ECO:0000313" key="1">
    <source>
        <dbReference type="EMBL" id="ORY17164.1"/>
    </source>
</evidence>
<dbReference type="EMBL" id="MCFA01000014">
    <property type="protein sequence ID" value="ORY17164.1"/>
    <property type="molecule type" value="Genomic_DNA"/>
</dbReference>
<dbReference type="Proteomes" id="UP000193144">
    <property type="component" value="Unassembled WGS sequence"/>
</dbReference>
<dbReference type="AlphaFoldDB" id="A0A1Y2A3W1"/>
<dbReference type="STRING" id="1231657.A0A1Y2A3W1"/>
<reference evidence="1 2" key="1">
    <citation type="submission" date="2016-07" db="EMBL/GenBank/DDBJ databases">
        <title>Pervasive Adenine N6-methylation of Active Genes in Fungi.</title>
        <authorList>
            <consortium name="DOE Joint Genome Institute"/>
            <person name="Mondo S.J."/>
            <person name="Dannebaum R.O."/>
            <person name="Kuo R.C."/>
            <person name="Labutti K."/>
            <person name="Haridas S."/>
            <person name="Kuo A."/>
            <person name="Salamov A."/>
            <person name="Ahrendt S.R."/>
            <person name="Lipzen A."/>
            <person name="Sullivan W."/>
            <person name="Andreopoulos W.B."/>
            <person name="Clum A."/>
            <person name="Lindquist E."/>
            <person name="Daum C."/>
            <person name="Ramamoorthy G.K."/>
            <person name="Gryganskyi A."/>
            <person name="Culley D."/>
            <person name="Magnuson J.K."/>
            <person name="James T.Y."/>
            <person name="O'Malley M.A."/>
            <person name="Stajich J.E."/>
            <person name="Spatafora J.W."/>
            <person name="Visel A."/>
            <person name="Grigoriev I.V."/>
        </authorList>
    </citation>
    <scope>NUCLEOTIDE SEQUENCE [LARGE SCALE GENOMIC DNA]</scope>
    <source>
        <strain evidence="1 2">CBS 115471</strain>
    </source>
</reference>
<sequence>EKKKEAQDALNALVVMAEDKAHIHYQSVINDALDAKLVPVHKVITKMQQINCGVSKDATGLKQNIEGSIKNFVKGQIVDGLVAIASQALDTLMGNVSGNRSEFTSYAITVGGLGGLNRIDFYMFYYKYTSKSLTAVTEDCLVTSLVISSVNVKDLEPNDIKVIIQNQY</sequence>